<sequence>MLDRLFVYGTLMRGFDNPMARLLSSDADYLGPATMPGRLYRVRHYPGLIAADDPADIVFGELFRLRRPHEVLPRLDDYEGCGEGVAEPAQYRREVARVTLQDGGAVEAFVYIYNWPVAGKPRIVSGRFQPEDSTG</sequence>
<dbReference type="SUPFAM" id="SSF110857">
    <property type="entry name" value="Gamma-glutamyl cyclotransferase-like"/>
    <property type="match status" value="1"/>
</dbReference>
<dbReference type="HOGENOM" id="CLU_083466_4_0_5"/>
<evidence type="ECO:0000259" key="1">
    <source>
        <dbReference type="Pfam" id="PF06094"/>
    </source>
</evidence>
<proteinExistence type="predicted"/>
<gene>
    <name evidence="2" type="ordered locus">RPD_3977</name>
</gene>
<dbReference type="CDD" id="cd06661">
    <property type="entry name" value="GGCT_like"/>
    <property type="match status" value="1"/>
</dbReference>
<dbReference type="KEGG" id="rpd:RPD_3977"/>
<accession>Q131P3</accession>
<dbReference type="STRING" id="316057.RPD_3977"/>
<dbReference type="Gene3D" id="3.10.490.10">
    <property type="entry name" value="Gamma-glutamyl cyclotransferase-like"/>
    <property type="match status" value="1"/>
</dbReference>
<dbReference type="InterPro" id="IPR009288">
    <property type="entry name" value="AIG2-like_dom"/>
</dbReference>
<dbReference type="InterPro" id="IPR036568">
    <property type="entry name" value="GGCT-like_sf"/>
</dbReference>
<evidence type="ECO:0000313" key="3">
    <source>
        <dbReference type="Proteomes" id="UP000001818"/>
    </source>
</evidence>
<dbReference type="InterPro" id="IPR013024">
    <property type="entry name" value="GGCT-like"/>
</dbReference>
<organism evidence="2 3">
    <name type="scientific">Rhodopseudomonas palustris (strain BisB5)</name>
    <dbReference type="NCBI Taxonomy" id="316057"/>
    <lineage>
        <taxon>Bacteria</taxon>
        <taxon>Pseudomonadati</taxon>
        <taxon>Pseudomonadota</taxon>
        <taxon>Alphaproteobacteria</taxon>
        <taxon>Hyphomicrobiales</taxon>
        <taxon>Nitrobacteraceae</taxon>
        <taxon>Rhodopseudomonas</taxon>
    </lineage>
</organism>
<dbReference type="EMBL" id="CP000283">
    <property type="protein sequence ID" value="ABE41196.1"/>
    <property type="molecule type" value="Genomic_DNA"/>
</dbReference>
<evidence type="ECO:0000313" key="2">
    <source>
        <dbReference type="EMBL" id="ABE41196.1"/>
    </source>
</evidence>
<name>Q131P3_RHOPS</name>
<dbReference type="Pfam" id="PF06094">
    <property type="entry name" value="GGACT"/>
    <property type="match status" value="1"/>
</dbReference>
<reference evidence="2 3" key="1">
    <citation type="submission" date="2006-03" db="EMBL/GenBank/DDBJ databases">
        <title>Complete sequence of Rhodopseudomonas palustris BisB5.</title>
        <authorList>
            <consortium name="US DOE Joint Genome Institute"/>
            <person name="Copeland A."/>
            <person name="Lucas S."/>
            <person name="Lapidus A."/>
            <person name="Barry K."/>
            <person name="Detter J.C."/>
            <person name="Glavina del Rio T."/>
            <person name="Hammon N."/>
            <person name="Israni S."/>
            <person name="Dalin E."/>
            <person name="Tice H."/>
            <person name="Pitluck S."/>
            <person name="Chain P."/>
            <person name="Malfatti S."/>
            <person name="Shin M."/>
            <person name="Vergez L."/>
            <person name="Schmutz J."/>
            <person name="Larimer F."/>
            <person name="Land M."/>
            <person name="Hauser L."/>
            <person name="Pelletier D.A."/>
            <person name="Kyrpides N."/>
            <person name="Lykidis A."/>
            <person name="Oda Y."/>
            <person name="Harwood C.S."/>
            <person name="Richardson P."/>
        </authorList>
    </citation>
    <scope>NUCLEOTIDE SEQUENCE [LARGE SCALE GENOMIC DNA]</scope>
    <source>
        <strain evidence="2 3">BisB5</strain>
    </source>
</reference>
<protein>
    <recommendedName>
        <fullName evidence="1">Gamma-glutamylcyclotransferase AIG2-like domain-containing protein</fullName>
    </recommendedName>
</protein>
<dbReference type="BioCyc" id="RPAL316057:RPD_RS19990-MONOMER"/>
<dbReference type="eggNOG" id="COG2105">
    <property type="taxonomic scope" value="Bacteria"/>
</dbReference>
<dbReference type="Proteomes" id="UP000001818">
    <property type="component" value="Chromosome"/>
</dbReference>
<dbReference type="AlphaFoldDB" id="Q131P3"/>
<feature type="domain" description="Gamma-glutamylcyclotransferase AIG2-like" evidence="1">
    <location>
        <begin position="5"/>
        <end position="128"/>
    </location>
</feature>